<name>A0AAN9TKD8_9HEMI</name>
<accession>A0AAN9TKD8</accession>
<proteinExistence type="predicted"/>
<sequence length="164" mass="18495">MLPIRRTIKTILSESRFVIPGSSLVSTQPNEGNERKSVFGSNYWHNQNGVSWENVGEDGQVSVHSDPHSFGVDILPSLLGALEAKNRPIQHLNCLRLRDEDVGTHRMLRAVFHLHIFNRKCVRTIYLDPNCLVSACGNRVSDPLPNAQFRPWQNLDVCIASEPK</sequence>
<reference evidence="1 2" key="1">
    <citation type="submission" date="2024-03" db="EMBL/GenBank/DDBJ databases">
        <title>Adaptation during the transition from Ophiocordyceps entomopathogen to insect associate is accompanied by gene loss and intensified selection.</title>
        <authorList>
            <person name="Ward C.M."/>
            <person name="Onetto C.A."/>
            <person name="Borneman A.R."/>
        </authorList>
    </citation>
    <scope>NUCLEOTIDE SEQUENCE [LARGE SCALE GENOMIC DNA]</scope>
    <source>
        <strain evidence="1">AWRI1</strain>
        <tissue evidence="1">Single Adult Female</tissue>
    </source>
</reference>
<dbReference type="Proteomes" id="UP001367676">
    <property type="component" value="Unassembled WGS sequence"/>
</dbReference>
<comment type="caution">
    <text evidence="1">The sequence shown here is derived from an EMBL/GenBank/DDBJ whole genome shotgun (WGS) entry which is preliminary data.</text>
</comment>
<evidence type="ECO:0000313" key="2">
    <source>
        <dbReference type="Proteomes" id="UP001367676"/>
    </source>
</evidence>
<dbReference type="EMBL" id="JBBCAQ010000022">
    <property type="protein sequence ID" value="KAK7590759.1"/>
    <property type="molecule type" value="Genomic_DNA"/>
</dbReference>
<evidence type="ECO:0000313" key="1">
    <source>
        <dbReference type="EMBL" id="KAK7590759.1"/>
    </source>
</evidence>
<dbReference type="AlphaFoldDB" id="A0AAN9TKD8"/>
<organism evidence="1 2">
    <name type="scientific">Parthenolecanium corni</name>
    <dbReference type="NCBI Taxonomy" id="536013"/>
    <lineage>
        <taxon>Eukaryota</taxon>
        <taxon>Metazoa</taxon>
        <taxon>Ecdysozoa</taxon>
        <taxon>Arthropoda</taxon>
        <taxon>Hexapoda</taxon>
        <taxon>Insecta</taxon>
        <taxon>Pterygota</taxon>
        <taxon>Neoptera</taxon>
        <taxon>Paraneoptera</taxon>
        <taxon>Hemiptera</taxon>
        <taxon>Sternorrhyncha</taxon>
        <taxon>Coccoidea</taxon>
        <taxon>Coccidae</taxon>
        <taxon>Parthenolecanium</taxon>
    </lineage>
</organism>
<protein>
    <submittedName>
        <fullName evidence="1">Uncharacterized protein</fullName>
    </submittedName>
</protein>
<gene>
    <name evidence="1" type="ORF">V9T40_002372</name>
</gene>
<keyword evidence="2" id="KW-1185">Reference proteome</keyword>